<comment type="function">
    <text evidence="8">Arginine methyltransferase involved in the assembly or stability of mitochondrial NADH:ubiquinone oxidoreductase complex (complex I). Acts by mediating symmetric dimethylation of 'Arg-118' of NDUFS2 after it assembles into the complex I, stabilizing the early intermediate complex.</text>
</comment>
<organism evidence="10 11">
    <name type="scientific">Cryptolaemus montrouzieri</name>
    <dbReference type="NCBI Taxonomy" id="559131"/>
    <lineage>
        <taxon>Eukaryota</taxon>
        <taxon>Metazoa</taxon>
        <taxon>Ecdysozoa</taxon>
        <taxon>Arthropoda</taxon>
        <taxon>Hexapoda</taxon>
        <taxon>Insecta</taxon>
        <taxon>Pterygota</taxon>
        <taxon>Neoptera</taxon>
        <taxon>Endopterygota</taxon>
        <taxon>Coleoptera</taxon>
        <taxon>Polyphaga</taxon>
        <taxon>Cucujiformia</taxon>
        <taxon>Coccinelloidea</taxon>
        <taxon>Coccinellidae</taxon>
        <taxon>Scymninae</taxon>
        <taxon>Scymnini</taxon>
        <taxon>Cryptolaemus</taxon>
    </lineage>
</organism>
<dbReference type="InterPro" id="IPR003788">
    <property type="entry name" value="NDUFAF7"/>
</dbReference>
<name>A0ABD2N1D1_9CUCU</name>
<dbReference type="PANTHER" id="PTHR12049:SF7">
    <property type="entry name" value="PROTEIN ARGININE METHYLTRANSFERASE NDUFAF7, MITOCHONDRIAL"/>
    <property type="match status" value="1"/>
</dbReference>
<evidence type="ECO:0000256" key="6">
    <source>
        <dbReference type="ARBA" id="ARBA00023128"/>
    </source>
</evidence>
<dbReference type="AlphaFoldDB" id="A0ABD2N1D1"/>
<keyword evidence="5" id="KW-0809">Transit peptide</keyword>
<dbReference type="EC" id="2.1.1.320" evidence="9"/>
<dbReference type="Gene3D" id="3.40.50.12710">
    <property type="match status" value="1"/>
</dbReference>
<evidence type="ECO:0000256" key="4">
    <source>
        <dbReference type="ARBA" id="ARBA00022679"/>
    </source>
</evidence>
<evidence type="ECO:0000256" key="5">
    <source>
        <dbReference type="ARBA" id="ARBA00022946"/>
    </source>
</evidence>
<evidence type="ECO:0000256" key="8">
    <source>
        <dbReference type="ARBA" id="ARBA00054758"/>
    </source>
</evidence>
<dbReference type="Proteomes" id="UP001516400">
    <property type="component" value="Unassembled WGS sequence"/>
</dbReference>
<evidence type="ECO:0000256" key="1">
    <source>
        <dbReference type="ARBA" id="ARBA00004173"/>
    </source>
</evidence>
<evidence type="ECO:0000313" key="10">
    <source>
        <dbReference type="EMBL" id="KAL3272257.1"/>
    </source>
</evidence>
<dbReference type="InterPro" id="IPR029063">
    <property type="entry name" value="SAM-dependent_MTases_sf"/>
</dbReference>
<comment type="catalytic activity">
    <reaction evidence="7 9">
        <text>L-arginyl-[protein] + 2 S-adenosyl-L-methionine = N(omega),N(omega)'-dimethyl-L-arginyl-[protein] + 2 S-adenosyl-L-homocysteine + 2 H(+)</text>
        <dbReference type="Rhea" id="RHEA:48108"/>
        <dbReference type="Rhea" id="RHEA-COMP:10532"/>
        <dbReference type="Rhea" id="RHEA-COMP:11992"/>
        <dbReference type="ChEBI" id="CHEBI:15378"/>
        <dbReference type="ChEBI" id="CHEBI:29965"/>
        <dbReference type="ChEBI" id="CHEBI:57856"/>
        <dbReference type="ChEBI" id="CHEBI:59789"/>
        <dbReference type="ChEBI" id="CHEBI:88221"/>
        <dbReference type="EC" id="2.1.1.320"/>
    </reaction>
</comment>
<evidence type="ECO:0000313" key="11">
    <source>
        <dbReference type="Proteomes" id="UP001516400"/>
    </source>
</evidence>
<dbReference type="SUPFAM" id="SSF53335">
    <property type="entry name" value="S-adenosyl-L-methionine-dependent methyltransferases"/>
    <property type="match status" value="1"/>
</dbReference>
<keyword evidence="6 9" id="KW-0496">Mitochondrion</keyword>
<dbReference type="GO" id="GO:0032259">
    <property type="term" value="P:methylation"/>
    <property type="evidence" value="ECO:0007669"/>
    <property type="project" value="UniProtKB-KW"/>
</dbReference>
<evidence type="ECO:0000256" key="2">
    <source>
        <dbReference type="ARBA" id="ARBA00005891"/>
    </source>
</evidence>
<evidence type="ECO:0000256" key="9">
    <source>
        <dbReference type="RuleBase" id="RU364114"/>
    </source>
</evidence>
<accession>A0ABD2N1D1</accession>
<keyword evidence="3 9" id="KW-0489">Methyltransferase</keyword>
<evidence type="ECO:0000256" key="3">
    <source>
        <dbReference type="ARBA" id="ARBA00022603"/>
    </source>
</evidence>
<gene>
    <name evidence="10" type="ORF">HHI36_022738</name>
</gene>
<keyword evidence="11" id="KW-1185">Reference proteome</keyword>
<dbReference type="Pfam" id="PF02636">
    <property type="entry name" value="Methyltransf_28"/>
    <property type="match status" value="1"/>
</dbReference>
<proteinExistence type="inferred from homology"/>
<dbReference type="EMBL" id="JABFTP020000042">
    <property type="protein sequence ID" value="KAL3272257.1"/>
    <property type="molecule type" value="Genomic_DNA"/>
</dbReference>
<sequence length="411" mass="46400">MQFTRFLLRLKQFTRAYNTVKIQNNVGDANLITKQLYNRIKATGPITLADYMKEVLVNPLGGFYMHKDVFGSGGDFITSPELNQMFGEMIAVWCINEWSKTGCPKPFQIVELGPGRGSLMQDVLRVFKHFQSLDSCSLSLVEVSPYLSNIQAGALCTQFNDINNNSSSYYKEGKSVDGVPVRWYRSIEDVPEIFSIVIAHEFFDALPIHKFLKTENGYREILIDIGEKEGCFRYIIARNDTPASRTFIKQSETRNHLEVCPDGLVIVQTLASRLESFGGLALIADYGHLGEGTDTFRAFKKHKLHDPLVQPGTADLTADVDFANLKQVALEGDKVLAFGPVLQRDFLMKMGIEHRFKSLEKNASKTQLEALKFGYEMMLDEKQMGKRFKFLSLLPAVLKKILDKYPVAGFS</sequence>
<keyword evidence="4 9" id="KW-0808">Transferase</keyword>
<dbReference type="GO" id="GO:0032981">
    <property type="term" value="P:mitochondrial respiratory chain complex I assembly"/>
    <property type="evidence" value="ECO:0007669"/>
    <property type="project" value="UniProtKB-ARBA"/>
</dbReference>
<protein>
    <recommendedName>
        <fullName evidence="9">Protein arginine methyltransferase NDUFAF7</fullName>
        <ecNumber evidence="9">2.1.1.320</ecNumber>
    </recommendedName>
</protein>
<dbReference type="GO" id="GO:0035243">
    <property type="term" value="F:protein-arginine omega-N symmetric methyltransferase activity"/>
    <property type="evidence" value="ECO:0007669"/>
    <property type="project" value="UniProtKB-EC"/>
</dbReference>
<dbReference type="InterPro" id="IPR038375">
    <property type="entry name" value="NDUFAF7_sf"/>
</dbReference>
<comment type="caution">
    <text evidence="10">The sequence shown here is derived from an EMBL/GenBank/DDBJ whole genome shotgun (WGS) entry which is preliminary data.</text>
</comment>
<comment type="similarity">
    <text evidence="2 9">Belongs to the NDUFAF7 family.</text>
</comment>
<dbReference type="FunFam" id="3.40.50.12710:FF:000001">
    <property type="entry name" value="Protein arginine methyltransferase NDUFAF7"/>
    <property type="match status" value="1"/>
</dbReference>
<dbReference type="PANTHER" id="PTHR12049">
    <property type="entry name" value="PROTEIN ARGININE METHYLTRANSFERASE NDUFAF7, MITOCHONDRIAL"/>
    <property type="match status" value="1"/>
</dbReference>
<reference evidence="10 11" key="1">
    <citation type="journal article" date="2021" name="BMC Biol.">
        <title>Horizontally acquired antibacterial genes associated with adaptive radiation of ladybird beetles.</title>
        <authorList>
            <person name="Li H.S."/>
            <person name="Tang X.F."/>
            <person name="Huang Y.H."/>
            <person name="Xu Z.Y."/>
            <person name="Chen M.L."/>
            <person name="Du X.Y."/>
            <person name="Qiu B.Y."/>
            <person name="Chen P.T."/>
            <person name="Zhang W."/>
            <person name="Slipinski A."/>
            <person name="Escalona H.E."/>
            <person name="Waterhouse R.M."/>
            <person name="Zwick A."/>
            <person name="Pang H."/>
        </authorList>
    </citation>
    <scope>NUCLEOTIDE SEQUENCE [LARGE SCALE GENOMIC DNA]</scope>
    <source>
        <strain evidence="10">SYSU2018</strain>
    </source>
</reference>
<dbReference type="GO" id="GO:0005739">
    <property type="term" value="C:mitochondrion"/>
    <property type="evidence" value="ECO:0007669"/>
    <property type="project" value="UniProtKB-SubCell"/>
</dbReference>
<comment type="subcellular location">
    <subcellularLocation>
        <location evidence="1 9">Mitochondrion</location>
    </subcellularLocation>
</comment>
<evidence type="ECO:0000256" key="7">
    <source>
        <dbReference type="ARBA" id="ARBA00048612"/>
    </source>
</evidence>